<name>A0ABW9KQ49_9BACT</name>
<dbReference type="InterPro" id="IPR032816">
    <property type="entry name" value="VTT_dom"/>
</dbReference>
<keyword evidence="1" id="KW-0472">Membrane</keyword>
<feature type="transmembrane region" description="Helical" evidence="1">
    <location>
        <begin position="21"/>
        <end position="39"/>
    </location>
</feature>
<dbReference type="InterPro" id="IPR051311">
    <property type="entry name" value="DedA_domain"/>
</dbReference>
<keyword evidence="1" id="KW-1133">Transmembrane helix</keyword>
<feature type="domain" description="VTT" evidence="2">
    <location>
        <begin position="52"/>
        <end position="168"/>
    </location>
</feature>
<comment type="caution">
    <text evidence="3">The sequence shown here is derived from an EMBL/GenBank/DDBJ whole genome shotgun (WGS) entry which is preliminary data.</text>
</comment>
<evidence type="ECO:0000256" key="1">
    <source>
        <dbReference type="SAM" id="Phobius"/>
    </source>
</evidence>
<proteinExistence type="predicted"/>
<dbReference type="RefSeq" id="WP_263411903.1">
    <property type="nucleotide sequence ID" value="NZ_BAABBH010000001.1"/>
</dbReference>
<evidence type="ECO:0000313" key="4">
    <source>
        <dbReference type="Proteomes" id="UP001634747"/>
    </source>
</evidence>
<organism evidence="3 4">
    <name type="scientific">Terriglobus aquaticus</name>
    <dbReference type="NCBI Taxonomy" id="940139"/>
    <lineage>
        <taxon>Bacteria</taxon>
        <taxon>Pseudomonadati</taxon>
        <taxon>Acidobacteriota</taxon>
        <taxon>Terriglobia</taxon>
        <taxon>Terriglobales</taxon>
        <taxon>Acidobacteriaceae</taxon>
        <taxon>Terriglobus</taxon>
    </lineage>
</organism>
<feature type="transmembrane region" description="Helical" evidence="1">
    <location>
        <begin position="188"/>
        <end position="207"/>
    </location>
</feature>
<keyword evidence="4" id="KW-1185">Reference proteome</keyword>
<dbReference type="Proteomes" id="UP001634747">
    <property type="component" value="Unassembled WGS sequence"/>
</dbReference>
<feature type="transmembrane region" description="Helical" evidence="1">
    <location>
        <begin position="149"/>
        <end position="168"/>
    </location>
</feature>
<feature type="transmembrane region" description="Helical" evidence="1">
    <location>
        <begin position="65"/>
        <end position="85"/>
    </location>
</feature>
<dbReference type="EMBL" id="JBJYXY010000001">
    <property type="protein sequence ID" value="MFN2976629.1"/>
    <property type="molecule type" value="Genomic_DNA"/>
</dbReference>
<accession>A0ABW9KQ49</accession>
<reference evidence="3 4" key="1">
    <citation type="submission" date="2024-12" db="EMBL/GenBank/DDBJ databases">
        <authorList>
            <person name="Lee Y."/>
        </authorList>
    </citation>
    <scope>NUCLEOTIDE SEQUENCE [LARGE SCALE GENOMIC DNA]</scope>
    <source>
        <strain evidence="3 4">03SUJ4</strain>
    </source>
</reference>
<dbReference type="PANTHER" id="PTHR42709:SF11">
    <property type="entry name" value="DEDA FAMILY PROTEIN"/>
    <property type="match status" value="1"/>
</dbReference>
<sequence>MRSLPPIFSVLFAAAGKKHGLLGYFMRLGPLGLFLVSAIDSSPIPLPIPGSSDILVTLFAAQEHGWLLATVIATLGSAVGGFASYQTGKVGGMALMDRMVPKRFRTRMTHWSEEHAISSVAVPAILPPPAPLMPFLIAAGALRMPRRKFYPSFVISRFLRHAFFAWLGVHYGRAILPVYRRLADQYGWILLVVVWGSVIFAIVYAIVKLRQARGNRTAASAAPA</sequence>
<dbReference type="Pfam" id="PF09335">
    <property type="entry name" value="VTT_dom"/>
    <property type="match status" value="1"/>
</dbReference>
<keyword evidence="1" id="KW-0812">Transmembrane</keyword>
<dbReference type="PANTHER" id="PTHR42709">
    <property type="entry name" value="ALKALINE PHOSPHATASE LIKE PROTEIN"/>
    <property type="match status" value="1"/>
</dbReference>
<gene>
    <name evidence="3" type="ORF">ACK2TP_12715</name>
</gene>
<evidence type="ECO:0000259" key="2">
    <source>
        <dbReference type="Pfam" id="PF09335"/>
    </source>
</evidence>
<protein>
    <submittedName>
        <fullName evidence="3">YqaA family protein</fullName>
    </submittedName>
</protein>
<evidence type="ECO:0000313" key="3">
    <source>
        <dbReference type="EMBL" id="MFN2976629.1"/>
    </source>
</evidence>